<evidence type="ECO:0000313" key="1">
    <source>
        <dbReference type="EMBL" id="EJK62475.1"/>
    </source>
</evidence>
<organism evidence="1 2">
    <name type="scientific">Thalassiosira oceanica</name>
    <name type="common">Marine diatom</name>
    <dbReference type="NCBI Taxonomy" id="159749"/>
    <lineage>
        <taxon>Eukaryota</taxon>
        <taxon>Sar</taxon>
        <taxon>Stramenopiles</taxon>
        <taxon>Ochrophyta</taxon>
        <taxon>Bacillariophyta</taxon>
        <taxon>Coscinodiscophyceae</taxon>
        <taxon>Thalassiosirophycidae</taxon>
        <taxon>Thalassiosirales</taxon>
        <taxon>Thalassiosiraceae</taxon>
        <taxon>Thalassiosira</taxon>
    </lineage>
</organism>
<proteinExistence type="predicted"/>
<evidence type="ECO:0000313" key="2">
    <source>
        <dbReference type="Proteomes" id="UP000266841"/>
    </source>
</evidence>
<keyword evidence="2" id="KW-1185">Reference proteome</keyword>
<sequence>MVNFRKPVTLLRLAGLTVATSLLCCVVFLWTTTTGGRDTAIQNGEKGTYDAAGGFVGVTDDFWAGIVGRNTAIQIGQKGTWKLRVDWSSLPPVSALAREITSAMAHCDSSRGARTFKHLGGGLGMNLHTWALGLCAAMDGGQIILTQNPWLWMDERICGNEEHPMLCYFGDHLPEANCEGSDSWNDAAKTFLDHFETCPQYMNERRSVEDFMGAAMEYLFQSVRPEVIAEAERQALHMRWGDKPGEVREKTPSEYFVAGVERFVQMKGLGGSSAVHIYLASEDEVAIRAFEEKAPRNWRIHTSGPTGNGLIFQMTSGSNGLASLGALLLSMQSNHYVLVTTSNWSRLINELRMNVVDPRCSNCTQMIDLHPGQWPHQHKDGKITFDSFFGTSVDPAAGADFH</sequence>
<dbReference type="Proteomes" id="UP000266841">
    <property type="component" value="Unassembled WGS sequence"/>
</dbReference>
<dbReference type="OMA" id="WMDERIC"/>
<protein>
    <submittedName>
        <fullName evidence="1">Uncharacterized protein</fullName>
    </submittedName>
</protein>
<comment type="caution">
    <text evidence="1">The sequence shown here is derived from an EMBL/GenBank/DDBJ whole genome shotgun (WGS) entry which is preliminary data.</text>
</comment>
<dbReference type="EMBL" id="AGNL01018856">
    <property type="protein sequence ID" value="EJK62475.1"/>
    <property type="molecule type" value="Genomic_DNA"/>
</dbReference>
<dbReference type="Gene3D" id="3.40.50.11350">
    <property type="match status" value="1"/>
</dbReference>
<dbReference type="eggNOG" id="ENOG502R25G">
    <property type="taxonomic scope" value="Eukaryota"/>
</dbReference>
<reference evidence="1 2" key="1">
    <citation type="journal article" date="2012" name="Genome Biol.">
        <title>Genome and low-iron response of an oceanic diatom adapted to chronic iron limitation.</title>
        <authorList>
            <person name="Lommer M."/>
            <person name="Specht M."/>
            <person name="Roy A.S."/>
            <person name="Kraemer L."/>
            <person name="Andreson R."/>
            <person name="Gutowska M.A."/>
            <person name="Wolf J."/>
            <person name="Bergner S.V."/>
            <person name="Schilhabel M.B."/>
            <person name="Klostermeier U.C."/>
            <person name="Beiko R.G."/>
            <person name="Rosenstiel P."/>
            <person name="Hippler M."/>
            <person name="Laroche J."/>
        </authorList>
    </citation>
    <scope>NUCLEOTIDE SEQUENCE [LARGE SCALE GENOMIC DNA]</scope>
    <source>
        <strain evidence="1 2">CCMP1005</strain>
    </source>
</reference>
<dbReference type="OrthoDB" id="46632at2759"/>
<gene>
    <name evidence="1" type="ORF">THAOC_16914</name>
</gene>
<dbReference type="AlphaFoldDB" id="K0SAZ6"/>
<accession>K0SAZ6</accession>
<name>K0SAZ6_THAOC</name>